<sequence length="76" mass="8558">MATTVPASKDTNRRVTVMILSKEEFYYDGRWLIAGEINLVEYGIASESERCTGALAPNRVSSSEFQIIKEETQILE</sequence>
<keyword evidence="2" id="KW-1185">Reference proteome</keyword>
<comment type="caution">
    <text evidence="1">The sequence shown here is derived from an EMBL/GenBank/DDBJ whole genome shotgun (WGS) entry which is preliminary data.</text>
</comment>
<reference evidence="1" key="1">
    <citation type="journal article" date="2022" name="bioRxiv">
        <title>Sequencing and chromosome-scale assembly of the giantPleurodeles waltlgenome.</title>
        <authorList>
            <person name="Brown T."/>
            <person name="Elewa A."/>
            <person name="Iarovenko S."/>
            <person name="Subramanian E."/>
            <person name="Araus A.J."/>
            <person name="Petzold A."/>
            <person name="Susuki M."/>
            <person name="Suzuki K.-i.T."/>
            <person name="Hayashi T."/>
            <person name="Toyoda A."/>
            <person name="Oliveira C."/>
            <person name="Osipova E."/>
            <person name="Leigh N.D."/>
            <person name="Simon A."/>
            <person name="Yun M.H."/>
        </authorList>
    </citation>
    <scope>NUCLEOTIDE SEQUENCE</scope>
    <source>
        <strain evidence="1">20211129_DDA</strain>
        <tissue evidence="1">Liver</tissue>
    </source>
</reference>
<evidence type="ECO:0000313" key="2">
    <source>
        <dbReference type="Proteomes" id="UP001066276"/>
    </source>
</evidence>
<evidence type="ECO:0000313" key="1">
    <source>
        <dbReference type="EMBL" id="KAJ1138442.1"/>
    </source>
</evidence>
<accession>A0AAV7QFY9</accession>
<dbReference type="EMBL" id="JANPWB010000010">
    <property type="protein sequence ID" value="KAJ1138442.1"/>
    <property type="molecule type" value="Genomic_DNA"/>
</dbReference>
<organism evidence="1 2">
    <name type="scientific">Pleurodeles waltl</name>
    <name type="common">Iberian ribbed newt</name>
    <dbReference type="NCBI Taxonomy" id="8319"/>
    <lineage>
        <taxon>Eukaryota</taxon>
        <taxon>Metazoa</taxon>
        <taxon>Chordata</taxon>
        <taxon>Craniata</taxon>
        <taxon>Vertebrata</taxon>
        <taxon>Euteleostomi</taxon>
        <taxon>Amphibia</taxon>
        <taxon>Batrachia</taxon>
        <taxon>Caudata</taxon>
        <taxon>Salamandroidea</taxon>
        <taxon>Salamandridae</taxon>
        <taxon>Pleurodelinae</taxon>
        <taxon>Pleurodeles</taxon>
    </lineage>
</organism>
<dbReference type="AlphaFoldDB" id="A0AAV7QFY9"/>
<gene>
    <name evidence="1" type="ORF">NDU88_004827</name>
</gene>
<protein>
    <submittedName>
        <fullName evidence="1">Uncharacterized protein</fullName>
    </submittedName>
</protein>
<proteinExistence type="predicted"/>
<name>A0AAV7QFY9_PLEWA</name>
<dbReference type="Proteomes" id="UP001066276">
    <property type="component" value="Chromosome 6"/>
</dbReference>